<dbReference type="CDD" id="cd02956">
    <property type="entry name" value="ybbN"/>
    <property type="match status" value="1"/>
</dbReference>
<gene>
    <name evidence="4" type="ORF">ET996_06320</name>
</gene>
<keyword evidence="5" id="KW-1185">Reference proteome</keyword>
<name>A0A4Q9KL59_PROTD</name>
<evidence type="ECO:0000256" key="2">
    <source>
        <dbReference type="ARBA" id="ARBA00023284"/>
    </source>
</evidence>
<keyword evidence="2" id="KW-0676">Redox-active center</keyword>
<dbReference type="Proteomes" id="UP000291933">
    <property type="component" value="Unassembled WGS sequence"/>
</dbReference>
<evidence type="ECO:0000313" key="5">
    <source>
        <dbReference type="Proteomes" id="UP000291933"/>
    </source>
</evidence>
<proteinExistence type="inferred from homology"/>
<dbReference type="GO" id="GO:0006950">
    <property type="term" value="P:response to stress"/>
    <property type="evidence" value="ECO:0007669"/>
    <property type="project" value="UniProtKB-ARBA"/>
</dbReference>
<sequence length="267" mass="27763">MVEADEKTFENVLNLSMRHPVVIEFYSPRANADALSADLKSLANAAAGRWLLVRLNVDAAPRIAQALGIQAVPMVVGVLSGQLMPLFQGTRERSEVSALIDQLIQAAVANGVVAKAQPVAAGAEAEAPLEPDVRFAAADAAMEAGDYALAVAEFDKILSATPGDSEAAAGKAGAELLVRLGDADPNLVIARATAHPDDVDAQLAAADMEVAGGVPEAAFARLIGVVRATSGADRDKARVRLLALFETIGSSDPMVLKARRDLMSALY</sequence>
<dbReference type="AlphaFoldDB" id="A0A4Q9KL59"/>
<comment type="similarity">
    <text evidence="1">Belongs to the thioredoxin family.</text>
</comment>
<feature type="domain" description="Thioredoxin" evidence="3">
    <location>
        <begin position="3"/>
        <end position="101"/>
    </location>
</feature>
<dbReference type="EMBL" id="SDMR01000006">
    <property type="protein sequence ID" value="TBT95247.1"/>
    <property type="molecule type" value="Genomic_DNA"/>
</dbReference>
<dbReference type="Gene3D" id="3.40.30.10">
    <property type="entry name" value="Glutaredoxin"/>
    <property type="match status" value="1"/>
</dbReference>
<evidence type="ECO:0000313" key="4">
    <source>
        <dbReference type="EMBL" id="TBT95247.1"/>
    </source>
</evidence>
<comment type="caution">
    <text evidence="4">The sequence shown here is derived from an EMBL/GenBank/DDBJ whole genome shotgun (WGS) entry which is preliminary data.</text>
</comment>
<reference evidence="4 5" key="1">
    <citation type="submission" date="2019-01" db="EMBL/GenBank/DDBJ databases">
        <title>Lactibacter flavus gen. nov., sp. nov., a novel bacterium of the family Propionibacteriaceae isolated from raw milk and dairy products.</title>
        <authorList>
            <person name="Huptas C."/>
            <person name="Wenning M."/>
            <person name="Breitenwieser F."/>
            <person name="Doll E."/>
            <person name="Von Neubeck M."/>
            <person name="Busse H.-J."/>
            <person name="Scherer S."/>
        </authorList>
    </citation>
    <scope>NUCLEOTIDE SEQUENCE [LARGE SCALE GENOMIC DNA]</scope>
    <source>
        <strain evidence="5">DSM 22130 / JCM 15804 / WR061</strain>
    </source>
</reference>
<dbReference type="Gene3D" id="1.25.40.10">
    <property type="entry name" value="Tetratricopeptide repeat domain"/>
    <property type="match status" value="1"/>
</dbReference>
<dbReference type="InterPro" id="IPR036249">
    <property type="entry name" value="Thioredoxin-like_sf"/>
</dbReference>
<dbReference type="PANTHER" id="PTHR45663:SF11">
    <property type="entry name" value="GEO12009P1"/>
    <property type="match status" value="1"/>
</dbReference>
<dbReference type="OrthoDB" id="5181746at2"/>
<dbReference type="InterPro" id="IPR011990">
    <property type="entry name" value="TPR-like_helical_dom_sf"/>
</dbReference>
<dbReference type="InterPro" id="IPR013766">
    <property type="entry name" value="Thioredoxin_domain"/>
</dbReference>
<evidence type="ECO:0000259" key="3">
    <source>
        <dbReference type="Pfam" id="PF00085"/>
    </source>
</evidence>
<dbReference type="SUPFAM" id="SSF52833">
    <property type="entry name" value="Thioredoxin-like"/>
    <property type="match status" value="1"/>
</dbReference>
<protein>
    <submittedName>
        <fullName evidence="4">Tetratricopeptide repeat protein</fullName>
    </submittedName>
</protein>
<dbReference type="PANTHER" id="PTHR45663">
    <property type="entry name" value="GEO12009P1"/>
    <property type="match status" value="1"/>
</dbReference>
<dbReference type="Pfam" id="PF14561">
    <property type="entry name" value="TPR_20"/>
    <property type="match status" value="1"/>
</dbReference>
<dbReference type="GO" id="GO:0015035">
    <property type="term" value="F:protein-disulfide reductase activity"/>
    <property type="evidence" value="ECO:0007669"/>
    <property type="project" value="TreeGrafter"/>
</dbReference>
<dbReference type="GO" id="GO:0005737">
    <property type="term" value="C:cytoplasm"/>
    <property type="evidence" value="ECO:0007669"/>
    <property type="project" value="TreeGrafter"/>
</dbReference>
<evidence type="ECO:0000256" key="1">
    <source>
        <dbReference type="ARBA" id="ARBA00008987"/>
    </source>
</evidence>
<accession>A0A4Q9KL59</accession>
<organism evidence="4 5">
    <name type="scientific">Propioniciclava tarda</name>
    <dbReference type="NCBI Taxonomy" id="433330"/>
    <lineage>
        <taxon>Bacteria</taxon>
        <taxon>Bacillati</taxon>
        <taxon>Actinomycetota</taxon>
        <taxon>Actinomycetes</taxon>
        <taxon>Propionibacteriales</taxon>
        <taxon>Propionibacteriaceae</taxon>
        <taxon>Propioniciclava</taxon>
    </lineage>
</organism>
<dbReference type="Pfam" id="PF00085">
    <property type="entry name" value="Thioredoxin"/>
    <property type="match status" value="1"/>
</dbReference>